<evidence type="ECO:0000313" key="6">
    <source>
        <dbReference type="Proteomes" id="UP000216207"/>
    </source>
</evidence>
<dbReference type="EMBL" id="NPCC01000036">
    <property type="protein sequence ID" value="PAE87322.1"/>
    <property type="molecule type" value="Genomic_DNA"/>
</dbReference>
<dbReference type="Gene3D" id="1.20.1090.10">
    <property type="entry name" value="Dehydroquinate synthase-like - alpha domain"/>
    <property type="match status" value="1"/>
</dbReference>
<evidence type="ECO:0000259" key="4">
    <source>
        <dbReference type="Pfam" id="PF25137"/>
    </source>
</evidence>
<dbReference type="FunFam" id="3.40.50.1970:FF:000003">
    <property type="entry name" value="Alcohol dehydrogenase, iron-containing"/>
    <property type="match status" value="1"/>
</dbReference>
<dbReference type="SUPFAM" id="SSF56796">
    <property type="entry name" value="Dehydroquinate synthase-like"/>
    <property type="match status" value="1"/>
</dbReference>
<evidence type="ECO:0000259" key="3">
    <source>
        <dbReference type="Pfam" id="PF00465"/>
    </source>
</evidence>
<dbReference type="AlphaFoldDB" id="A0A268NUZ2"/>
<evidence type="ECO:0000256" key="2">
    <source>
        <dbReference type="ARBA" id="ARBA00023002"/>
    </source>
</evidence>
<dbReference type="Pfam" id="PF00465">
    <property type="entry name" value="Fe-ADH"/>
    <property type="match status" value="1"/>
</dbReference>
<name>A0A268NUZ2_SHOCL</name>
<feature type="domain" description="Fe-containing alcohol dehydrogenase-like C-terminal" evidence="4">
    <location>
        <begin position="185"/>
        <end position="381"/>
    </location>
</feature>
<proteinExistence type="inferred from homology"/>
<reference evidence="5 6" key="1">
    <citation type="submission" date="2017-07" db="EMBL/GenBank/DDBJ databases">
        <title>Isolation and whole genome analysis of endospore-forming bacteria from heroin.</title>
        <authorList>
            <person name="Kalinowski J."/>
            <person name="Ahrens B."/>
            <person name="Al-Dilaimi A."/>
            <person name="Winkler A."/>
            <person name="Wibberg D."/>
            <person name="Schleenbecker U."/>
            <person name="Ruckert C."/>
            <person name="Wolfel R."/>
            <person name="Grass G."/>
        </authorList>
    </citation>
    <scope>NUCLEOTIDE SEQUENCE [LARGE SCALE GENOMIC DNA]</scope>
    <source>
        <strain evidence="5 6">7539</strain>
    </source>
</reference>
<keyword evidence="2" id="KW-0560">Oxidoreductase</keyword>
<comment type="similarity">
    <text evidence="1">Belongs to the iron-containing alcohol dehydrogenase family.</text>
</comment>
<organism evidence="5 6">
    <name type="scientific">Shouchella clausii</name>
    <name type="common">Alkalihalobacillus clausii</name>
    <dbReference type="NCBI Taxonomy" id="79880"/>
    <lineage>
        <taxon>Bacteria</taxon>
        <taxon>Bacillati</taxon>
        <taxon>Bacillota</taxon>
        <taxon>Bacilli</taxon>
        <taxon>Bacillales</taxon>
        <taxon>Bacillaceae</taxon>
        <taxon>Shouchella</taxon>
    </lineage>
</organism>
<dbReference type="FunFam" id="1.20.1090.10:FF:000001">
    <property type="entry name" value="Aldehyde-alcohol dehydrogenase"/>
    <property type="match status" value="1"/>
</dbReference>
<dbReference type="InterPro" id="IPR001670">
    <property type="entry name" value="ADH_Fe/GldA"/>
</dbReference>
<dbReference type="InterPro" id="IPR056798">
    <property type="entry name" value="ADH_Fe_C"/>
</dbReference>
<sequence length="386" mass="40530">MVHIFKSAYKIMTGVGAISHLGSEIARLKMNHPLVVTDKMIKKAGLLEEVTVALAGRSYGIFLEVEPEPAFSVVEACKQTFVAGGHDGVIAIGGGSALDTAKATAAYVRYNGALADLIGTDLVPTKGVPLIAIPTTAGTGSEVTNIAILSDNDAKLKKGMVSDHLLPDVAIVSPELSRTTPPAVTAASGIDALVHGIEAYLSVNASPLTDAFALQAIEKIARNLPEAYAKPTNLAAREEMAVASLMAGMAFGNAGVGAVHALAYPLGGRFNMAHGVSNAVLLPYVMRENKVACVDRLAVIAEVLGVKEIGMGASEGADQAISAMERLCDQVHIPSNLREFGIRRADLTAMAEDASKIDRLLKNNPRPLERDTILSIYERAWAGRSV</sequence>
<dbReference type="Proteomes" id="UP000216207">
    <property type="component" value="Unassembled WGS sequence"/>
</dbReference>
<evidence type="ECO:0000256" key="1">
    <source>
        <dbReference type="ARBA" id="ARBA00007358"/>
    </source>
</evidence>
<dbReference type="Gene3D" id="3.40.50.1970">
    <property type="match status" value="1"/>
</dbReference>
<dbReference type="PANTHER" id="PTHR11496">
    <property type="entry name" value="ALCOHOL DEHYDROGENASE"/>
    <property type="match status" value="1"/>
</dbReference>
<evidence type="ECO:0000313" key="5">
    <source>
        <dbReference type="EMBL" id="PAE87322.1"/>
    </source>
</evidence>
<dbReference type="InterPro" id="IPR039697">
    <property type="entry name" value="Alcohol_dehydrogenase_Fe"/>
</dbReference>
<gene>
    <name evidence="5" type="ORF">CHH72_19265</name>
</gene>
<dbReference type="GO" id="GO:0004022">
    <property type="term" value="F:alcohol dehydrogenase (NAD+) activity"/>
    <property type="evidence" value="ECO:0007669"/>
    <property type="project" value="TreeGrafter"/>
</dbReference>
<dbReference type="OMA" id="PRVWAFN"/>
<protein>
    <submittedName>
        <fullName evidence="5">Alcohol dehydrogenase</fullName>
    </submittedName>
</protein>
<dbReference type="RefSeq" id="WP_011245191.1">
    <property type="nucleotide sequence ID" value="NZ_CP174174.1"/>
</dbReference>
<accession>A0A268NUZ2</accession>
<dbReference type="CDD" id="cd08551">
    <property type="entry name" value="Fe-ADH"/>
    <property type="match status" value="1"/>
</dbReference>
<dbReference type="GO" id="GO:0046872">
    <property type="term" value="F:metal ion binding"/>
    <property type="evidence" value="ECO:0007669"/>
    <property type="project" value="InterPro"/>
</dbReference>
<feature type="domain" description="Alcohol dehydrogenase iron-type/glycerol dehydrogenase GldA" evidence="3">
    <location>
        <begin position="10"/>
        <end position="174"/>
    </location>
</feature>
<dbReference type="Pfam" id="PF25137">
    <property type="entry name" value="ADH_Fe_C"/>
    <property type="match status" value="1"/>
</dbReference>
<comment type="caution">
    <text evidence="5">The sequence shown here is derived from an EMBL/GenBank/DDBJ whole genome shotgun (WGS) entry which is preliminary data.</text>
</comment>
<dbReference type="PANTHER" id="PTHR11496:SF102">
    <property type="entry name" value="ALCOHOL DEHYDROGENASE 4"/>
    <property type="match status" value="1"/>
</dbReference>